<reference evidence="2" key="1">
    <citation type="submission" date="2023-03" db="EMBL/GenBank/DDBJ databases">
        <title>Massive genome expansion in bonnet fungi (Mycena s.s.) driven by repeated elements and novel gene families across ecological guilds.</title>
        <authorList>
            <consortium name="Lawrence Berkeley National Laboratory"/>
            <person name="Harder C.B."/>
            <person name="Miyauchi S."/>
            <person name="Viragh M."/>
            <person name="Kuo A."/>
            <person name="Thoen E."/>
            <person name="Andreopoulos B."/>
            <person name="Lu D."/>
            <person name="Skrede I."/>
            <person name="Drula E."/>
            <person name="Henrissat B."/>
            <person name="Morin E."/>
            <person name="Kohler A."/>
            <person name="Barry K."/>
            <person name="LaButti K."/>
            <person name="Morin E."/>
            <person name="Salamov A."/>
            <person name="Lipzen A."/>
            <person name="Mereny Z."/>
            <person name="Hegedus B."/>
            <person name="Baldrian P."/>
            <person name="Stursova M."/>
            <person name="Weitz H."/>
            <person name="Taylor A."/>
            <person name="Grigoriev I.V."/>
            <person name="Nagy L.G."/>
            <person name="Martin F."/>
            <person name="Kauserud H."/>
        </authorList>
    </citation>
    <scope>NUCLEOTIDE SEQUENCE</scope>
    <source>
        <strain evidence="2">CBHHK188m</strain>
    </source>
</reference>
<feature type="region of interest" description="Disordered" evidence="1">
    <location>
        <begin position="106"/>
        <end position="386"/>
    </location>
</feature>
<feature type="compositionally biased region" description="Low complexity" evidence="1">
    <location>
        <begin position="167"/>
        <end position="180"/>
    </location>
</feature>
<evidence type="ECO:0000313" key="2">
    <source>
        <dbReference type="EMBL" id="KAJ7775755.1"/>
    </source>
</evidence>
<dbReference type="AlphaFoldDB" id="A0AAD7K0I9"/>
<protein>
    <submittedName>
        <fullName evidence="2">Uncharacterized protein</fullName>
    </submittedName>
</protein>
<sequence>MDNPSWSDTLRATLSSCFSCGNASGSDPEDNSTYGAQYAIRRARADELEGLLADPSEDDSARADTISLHSHLGPRGRRRPPPRTPRHISLWGFSLFGSGRKGIALPDADEALHRPTSTNPGAGRERRRTSENDFLADAGPAPHELADAEIERRARRRARKEMRRLARAAAESQASPAPQLDGEEFEGFPGSGAPKQLTQLFSPPSTSPPPGYIHAEDVLRAQDDEDAADLDGGSYARLAPRGPPGGGSRSSGRSSSSGGGSGSASAFSGGAPAAYMGAIPPPKPKRKPKRSTKSGSSATSSTLASPYAEEFGALKPFDGTPGGLVLPPHDEEFDGTPGGFDDAPAHLEDFAREAMPSAGLSSSGPRASGFGDRKGRAGGGAFLAGM</sequence>
<evidence type="ECO:0000256" key="1">
    <source>
        <dbReference type="SAM" id="MobiDB-lite"/>
    </source>
</evidence>
<evidence type="ECO:0000313" key="3">
    <source>
        <dbReference type="Proteomes" id="UP001215280"/>
    </source>
</evidence>
<feature type="region of interest" description="Disordered" evidence="1">
    <location>
        <begin position="49"/>
        <end position="86"/>
    </location>
</feature>
<feature type="compositionally biased region" description="Low complexity" evidence="1">
    <location>
        <begin position="263"/>
        <end position="274"/>
    </location>
</feature>
<keyword evidence="3" id="KW-1185">Reference proteome</keyword>
<organism evidence="2 3">
    <name type="scientific">Mycena maculata</name>
    <dbReference type="NCBI Taxonomy" id="230809"/>
    <lineage>
        <taxon>Eukaryota</taxon>
        <taxon>Fungi</taxon>
        <taxon>Dikarya</taxon>
        <taxon>Basidiomycota</taxon>
        <taxon>Agaricomycotina</taxon>
        <taxon>Agaricomycetes</taxon>
        <taxon>Agaricomycetidae</taxon>
        <taxon>Agaricales</taxon>
        <taxon>Marasmiineae</taxon>
        <taxon>Mycenaceae</taxon>
        <taxon>Mycena</taxon>
    </lineage>
</organism>
<accession>A0AAD7K0I9</accession>
<feature type="compositionally biased region" description="Basic residues" evidence="1">
    <location>
        <begin position="283"/>
        <end position="292"/>
    </location>
</feature>
<gene>
    <name evidence="2" type="ORF">DFH07DRAFT_984893</name>
</gene>
<comment type="caution">
    <text evidence="2">The sequence shown here is derived from an EMBL/GenBank/DDBJ whole genome shotgun (WGS) entry which is preliminary data.</text>
</comment>
<feature type="compositionally biased region" description="Basic residues" evidence="1">
    <location>
        <begin position="72"/>
        <end position="86"/>
    </location>
</feature>
<proteinExistence type="predicted"/>
<feature type="compositionally biased region" description="Basic residues" evidence="1">
    <location>
        <begin position="153"/>
        <end position="166"/>
    </location>
</feature>
<name>A0AAD7K0I9_9AGAR</name>
<feature type="compositionally biased region" description="Low complexity" evidence="1">
    <location>
        <begin position="293"/>
        <end position="308"/>
    </location>
</feature>
<feature type="compositionally biased region" description="Gly residues" evidence="1">
    <location>
        <begin position="377"/>
        <end position="386"/>
    </location>
</feature>
<feature type="compositionally biased region" description="Basic and acidic residues" evidence="1">
    <location>
        <begin position="343"/>
        <end position="352"/>
    </location>
</feature>
<dbReference type="EMBL" id="JARJLG010000014">
    <property type="protein sequence ID" value="KAJ7775755.1"/>
    <property type="molecule type" value="Genomic_DNA"/>
</dbReference>
<dbReference type="Proteomes" id="UP001215280">
    <property type="component" value="Unassembled WGS sequence"/>
</dbReference>